<sequence>MRNKRFKRMFAVAMATVMTAGMLAGCGGSGASSKDDGADKEKSADTGGEFDWKKYEGTTIEIQMVQHTASEAMVNKLEEFEDLTGIHVEYSITPESNYFDKVSTSLASGSGSPDLFMSGAYQLWDYSAAGYVEDLNTYLEDPSMVSPDYDYDDFVQSAVNALKWSGVPGEAVGTGQQLALPLAFEVYTMAYNKKAFEDKGLEIPKTYDELLDVCDKLQGWNGENSYAVAVRGARDWGTIHPAYMSMFAAFGAKDFEIEGDKLVSKVNSPEAVEMTEFFVDMIKRGGSSSWSKYTWYDCGVDLGTGNTAMVLDADNNPVHQNWKGASEEAGNIAFAPLPVGKEGDPQISNYWTWSVAMNSASKNKGAAWYYIMYFTGKDFAKYATIEGNSLDPVRTSVWESEEFKTMMDEQPGYIDSYNATIDNTTILFTPQPYFFETTTEWAATLQDIVAGKYDSVQDGMDQLKEKMDKAVSDIDLSQY</sequence>
<evidence type="ECO:0000256" key="1">
    <source>
        <dbReference type="ARBA" id="ARBA00008520"/>
    </source>
</evidence>
<dbReference type="InterPro" id="IPR006059">
    <property type="entry name" value="SBP"/>
</dbReference>
<dbReference type="PANTHER" id="PTHR43649:SF34">
    <property type="entry name" value="ABC TRANSPORTER PERIPLASMIC-BINDING PROTEIN YCJN-RELATED"/>
    <property type="match status" value="1"/>
</dbReference>
<dbReference type="RefSeq" id="WP_132379792.1">
    <property type="nucleotide sequence ID" value="NZ_DAIPCY010000018.1"/>
</dbReference>
<evidence type="ECO:0000256" key="4">
    <source>
        <dbReference type="SAM" id="SignalP"/>
    </source>
</evidence>
<evidence type="ECO:0000313" key="5">
    <source>
        <dbReference type="EMBL" id="TCS80195.1"/>
    </source>
</evidence>
<keyword evidence="6" id="KW-1185">Reference proteome</keyword>
<dbReference type="PANTHER" id="PTHR43649">
    <property type="entry name" value="ARABINOSE-BINDING PROTEIN-RELATED"/>
    <property type="match status" value="1"/>
</dbReference>
<evidence type="ECO:0000256" key="2">
    <source>
        <dbReference type="ARBA" id="ARBA00022448"/>
    </source>
</evidence>
<dbReference type="CDD" id="cd13585">
    <property type="entry name" value="PBP2_TMBP_like"/>
    <property type="match status" value="1"/>
</dbReference>
<dbReference type="OrthoDB" id="9798191at2"/>
<dbReference type="EMBL" id="SLZZ01000006">
    <property type="protein sequence ID" value="TCS80195.1"/>
    <property type="molecule type" value="Genomic_DNA"/>
</dbReference>
<evidence type="ECO:0000313" key="6">
    <source>
        <dbReference type="Proteomes" id="UP000295726"/>
    </source>
</evidence>
<gene>
    <name evidence="5" type="ORF">EDD59_10618</name>
</gene>
<feature type="signal peptide" evidence="4">
    <location>
        <begin position="1"/>
        <end position="24"/>
    </location>
</feature>
<feature type="chain" id="PRO_5039487696" evidence="4">
    <location>
        <begin position="25"/>
        <end position="479"/>
    </location>
</feature>
<comment type="similarity">
    <text evidence="1">Belongs to the bacterial solute-binding protein 1 family.</text>
</comment>
<dbReference type="InterPro" id="IPR050490">
    <property type="entry name" value="Bact_solute-bd_prot1"/>
</dbReference>
<dbReference type="Gene3D" id="3.40.190.10">
    <property type="entry name" value="Periplasmic binding protein-like II"/>
    <property type="match status" value="2"/>
</dbReference>
<reference evidence="5 6" key="1">
    <citation type="submission" date="2019-03" db="EMBL/GenBank/DDBJ databases">
        <title>Genomic Encyclopedia of Type Strains, Phase IV (KMG-IV): sequencing the most valuable type-strain genomes for metagenomic binning, comparative biology and taxonomic classification.</title>
        <authorList>
            <person name="Goeker M."/>
        </authorList>
    </citation>
    <scope>NUCLEOTIDE SEQUENCE [LARGE SCALE GENOMIC DNA]</scope>
    <source>
        <strain evidence="5 6">DSM 29489</strain>
    </source>
</reference>
<dbReference type="SUPFAM" id="SSF53850">
    <property type="entry name" value="Periplasmic binding protein-like II"/>
    <property type="match status" value="1"/>
</dbReference>
<evidence type="ECO:0000256" key="3">
    <source>
        <dbReference type="ARBA" id="ARBA00022729"/>
    </source>
</evidence>
<dbReference type="Proteomes" id="UP000295726">
    <property type="component" value="Unassembled WGS sequence"/>
</dbReference>
<dbReference type="AlphaFoldDB" id="A0A4R3KB24"/>
<proteinExistence type="inferred from homology"/>
<accession>A0A4R3KB24</accession>
<keyword evidence="3 4" id="KW-0732">Signal</keyword>
<comment type="caution">
    <text evidence="5">The sequence shown here is derived from an EMBL/GenBank/DDBJ whole genome shotgun (WGS) entry which is preliminary data.</text>
</comment>
<protein>
    <submittedName>
        <fullName evidence="5">Carbohydrate ABC transporter substrate-binding protein (CUT1 family)</fullName>
    </submittedName>
</protein>
<organism evidence="5 6">
    <name type="scientific">Muricomes intestini</name>
    <dbReference type="NCBI Taxonomy" id="1796634"/>
    <lineage>
        <taxon>Bacteria</taxon>
        <taxon>Bacillati</taxon>
        <taxon>Bacillota</taxon>
        <taxon>Clostridia</taxon>
        <taxon>Lachnospirales</taxon>
        <taxon>Lachnospiraceae</taxon>
        <taxon>Muricomes</taxon>
    </lineage>
</organism>
<dbReference type="PROSITE" id="PS51257">
    <property type="entry name" value="PROKAR_LIPOPROTEIN"/>
    <property type="match status" value="1"/>
</dbReference>
<name>A0A4R3KB24_9FIRM</name>
<keyword evidence="2" id="KW-0813">Transport</keyword>
<dbReference type="Pfam" id="PF01547">
    <property type="entry name" value="SBP_bac_1"/>
    <property type="match status" value="1"/>
</dbReference>